<reference evidence="6 7" key="1">
    <citation type="submission" date="2020-10" db="EMBL/GenBank/DDBJ databases">
        <title>Wide distribution of Phycisphaera-like planctomycetes from WD2101 soil group in peatlands and genome analysis of the first cultivated representative.</title>
        <authorList>
            <person name="Dedysh S.N."/>
            <person name="Beletsky A.V."/>
            <person name="Ivanova A."/>
            <person name="Kulichevskaya I.S."/>
            <person name="Suzina N.E."/>
            <person name="Philippov D.A."/>
            <person name="Rakitin A.L."/>
            <person name="Mardanov A.V."/>
            <person name="Ravin N.V."/>
        </authorList>
    </citation>
    <scope>NUCLEOTIDE SEQUENCE [LARGE SCALE GENOMIC DNA]</scope>
    <source>
        <strain evidence="6 7">M1803</strain>
    </source>
</reference>
<dbReference type="Gene3D" id="3.40.50.300">
    <property type="entry name" value="P-loop containing nucleotide triphosphate hydrolases"/>
    <property type="match status" value="1"/>
</dbReference>
<evidence type="ECO:0000313" key="7">
    <source>
        <dbReference type="Proteomes" id="UP000593765"/>
    </source>
</evidence>
<organism evidence="6 7">
    <name type="scientific">Humisphaera borealis</name>
    <dbReference type="NCBI Taxonomy" id="2807512"/>
    <lineage>
        <taxon>Bacteria</taxon>
        <taxon>Pseudomonadati</taxon>
        <taxon>Planctomycetota</taxon>
        <taxon>Phycisphaerae</taxon>
        <taxon>Tepidisphaerales</taxon>
        <taxon>Tepidisphaeraceae</taxon>
        <taxon>Humisphaera</taxon>
    </lineage>
</organism>
<keyword evidence="2" id="KW-0592">Phosphate transport</keyword>
<sequence length="272" mass="30245">MPELTILPEKPCEPTCPKPQGPPVLEVRNLNVIAGKRHLLRNVNLDIAPRQVFGLIGPSGAGKSTLLKCLNRLIELTPNLRVNGDVRFEGRSIYDQNPDDLRAKIGILFQQPVIFPTSIYRNVLFGVRHLGVTPRSQWPETVEHALREAAIWDEVKDRLKEPAARLSVGQQQRMCLARTLASNPQVILMDEPTSALDPKSTQAIEELILGLKVRHTIVLVTHNIPQARRVADWLACLCVNDDAGEVIETACCDTLLDSPQCRAAVEYLKHGD</sequence>
<dbReference type="PROSITE" id="PS00211">
    <property type="entry name" value="ABC_TRANSPORTER_1"/>
    <property type="match status" value="1"/>
</dbReference>
<dbReference type="PROSITE" id="PS50893">
    <property type="entry name" value="ABC_TRANSPORTER_2"/>
    <property type="match status" value="1"/>
</dbReference>
<dbReference type="KEGG" id="hbs:IPV69_23655"/>
<dbReference type="GO" id="GO:0035435">
    <property type="term" value="P:phosphate ion transmembrane transport"/>
    <property type="evidence" value="ECO:0007669"/>
    <property type="project" value="InterPro"/>
</dbReference>
<keyword evidence="3" id="KW-0547">Nucleotide-binding</keyword>
<dbReference type="RefSeq" id="WP_206292198.1">
    <property type="nucleotide sequence ID" value="NZ_CP063458.1"/>
</dbReference>
<dbReference type="InterPro" id="IPR005670">
    <property type="entry name" value="PstB-like"/>
</dbReference>
<dbReference type="InterPro" id="IPR027417">
    <property type="entry name" value="P-loop_NTPase"/>
</dbReference>
<dbReference type="GO" id="GO:0005524">
    <property type="term" value="F:ATP binding"/>
    <property type="evidence" value="ECO:0007669"/>
    <property type="project" value="UniProtKB-KW"/>
</dbReference>
<dbReference type="PANTHER" id="PTHR43423:SF1">
    <property type="entry name" value="ABC TRANSPORTER I FAMILY MEMBER 17"/>
    <property type="match status" value="1"/>
</dbReference>
<dbReference type="AlphaFoldDB" id="A0A7M2WUH4"/>
<dbReference type="GO" id="GO:0016887">
    <property type="term" value="F:ATP hydrolysis activity"/>
    <property type="evidence" value="ECO:0007669"/>
    <property type="project" value="InterPro"/>
</dbReference>
<protein>
    <submittedName>
        <fullName evidence="6">Phosphate ABC transporter ATP-binding protein</fullName>
    </submittedName>
</protein>
<dbReference type="Pfam" id="PF00005">
    <property type="entry name" value="ABC_tran"/>
    <property type="match status" value="1"/>
</dbReference>
<dbReference type="GO" id="GO:0016020">
    <property type="term" value="C:membrane"/>
    <property type="evidence" value="ECO:0007669"/>
    <property type="project" value="InterPro"/>
</dbReference>
<keyword evidence="7" id="KW-1185">Reference proteome</keyword>
<evidence type="ECO:0000256" key="1">
    <source>
        <dbReference type="ARBA" id="ARBA00022448"/>
    </source>
</evidence>
<evidence type="ECO:0000256" key="3">
    <source>
        <dbReference type="ARBA" id="ARBA00022741"/>
    </source>
</evidence>
<evidence type="ECO:0000313" key="6">
    <source>
        <dbReference type="EMBL" id="QOV89175.1"/>
    </source>
</evidence>
<gene>
    <name evidence="6" type="ORF">IPV69_23655</name>
</gene>
<dbReference type="Proteomes" id="UP000593765">
    <property type="component" value="Chromosome"/>
</dbReference>
<dbReference type="PANTHER" id="PTHR43423">
    <property type="entry name" value="ABC TRANSPORTER I FAMILY MEMBER 17"/>
    <property type="match status" value="1"/>
</dbReference>
<dbReference type="SMART" id="SM00382">
    <property type="entry name" value="AAA"/>
    <property type="match status" value="1"/>
</dbReference>
<evidence type="ECO:0000256" key="2">
    <source>
        <dbReference type="ARBA" id="ARBA00022592"/>
    </source>
</evidence>
<dbReference type="InterPro" id="IPR003593">
    <property type="entry name" value="AAA+_ATPase"/>
</dbReference>
<feature type="domain" description="ABC transporter" evidence="5">
    <location>
        <begin position="25"/>
        <end position="268"/>
    </location>
</feature>
<evidence type="ECO:0000259" key="5">
    <source>
        <dbReference type="PROSITE" id="PS50893"/>
    </source>
</evidence>
<dbReference type="EMBL" id="CP063458">
    <property type="protein sequence ID" value="QOV89175.1"/>
    <property type="molecule type" value="Genomic_DNA"/>
</dbReference>
<dbReference type="InterPro" id="IPR017871">
    <property type="entry name" value="ABC_transporter-like_CS"/>
</dbReference>
<keyword evidence="1" id="KW-0813">Transport</keyword>
<dbReference type="SUPFAM" id="SSF52540">
    <property type="entry name" value="P-loop containing nucleoside triphosphate hydrolases"/>
    <property type="match status" value="1"/>
</dbReference>
<name>A0A7M2WUH4_9BACT</name>
<keyword evidence="4 6" id="KW-0067">ATP-binding</keyword>
<dbReference type="GO" id="GO:0005315">
    <property type="term" value="F:phosphate transmembrane transporter activity"/>
    <property type="evidence" value="ECO:0007669"/>
    <property type="project" value="InterPro"/>
</dbReference>
<evidence type="ECO:0000256" key="4">
    <source>
        <dbReference type="ARBA" id="ARBA00022840"/>
    </source>
</evidence>
<proteinExistence type="predicted"/>
<dbReference type="InterPro" id="IPR003439">
    <property type="entry name" value="ABC_transporter-like_ATP-bd"/>
</dbReference>
<dbReference type="CDD" id="cd03260">
    <property type="entry name" value="ABC_PstB_phosphate_transporter"/>
    <property type="match status" value="1"/>
</dbReference>
<accession>A0A7M2WUH4</accession>